<organism evidence="1">
    <name type="scientific">Solanum chacoense</name>
    <name type="common">Chaco potato</name>
    <dbReference type="NCBI Taxonomy" id="4108"/>
    <lineage>
        <taxon>Eukaryota</taxon>
        <taxon>Viridiplantae</taxon>
        <taxon>Streptophyta</taxon>
        <taxon>Embryophyta</taxon>
        <taxon>Tracheophyta</taxon>
        <taxon>Spermatophyta</taxon>
        <taxon>Magnoliopsida</taxon>
        <taxon>eudicotyledons</taxon>
        <taxon>Gunneridae</taxon>
        <taxon>Pentapetalae</taxon>
        <taxon>asterids</taxon>
        <taxon>lamiids</taxon>
        <taxon>Solanales</taxon>
        <taxon>Solanaceae</taxon>
        <taxon>Solanoideae</taxon>
        <taxon>Solaneae</taxon>
        <taxon>Solanum</taxon>
    </lineage>
</organism>
<name>A0A0V0GNK4_SOLCH</name>
<dbReference type="AlphaFoldDB" id="A0A0V0GNK4"/>
<dbReference type="EMBL" id="GEDG01036139">
    <property type="protein sequence ID" value="JAP08859.1"/>
    <property type="molecule type" value="Transcribed_RNA"/>
</dbReference>
<feature type="non-terminal residue" evidence="1">
    <location>
        <position position="87"/>
    </location>
</feature>
<reference evidence="1" key="1">
    <citation type="submission" date="2015-12" db="EMBL/GenBank/DDBJ databases">
        <title>Gene expression during late stages of embryo sac development: a critical building block for successful pollen-pistil interactions.</title>
        <authorList>
            <person name="Liu Y."/>
            <person name="Joly V."/>
            <person name="Sabar M."/>
            <person name="Matton D.P."/>
        </authorList>
    </citation>
    <scope>NUCLEOTIDE SEQUENCE</scope>
</reference>
<sequence length="87" mass="10329">MASSSLIIYLKNCCWLARRIEEITEQKHKISFFLRFLFLRSKTICYFSIILPFLRHCNTQFDFLGFLITAYSHSFYSQFDLVSGRVG</sequence>
<proteinExistence type="predicted"/>
<evidence type="ECO:0000313" key="1">
    <source>
        <dbReference type="EMBL" id="JAP08859.1"/>
    </source>
</evidence>
<accession>A0A0V0GNK4</accession>
<protein>
    <submittedName>
        <fullName evidence="1">Putative ovule protein</fullName>
    </submittedName>
</protein>